<name>A0A173G9B1_9CAUD</name>
<dbReference type="RefSeq" id="YP_009287681.1">
    <property type="nucleotide sequence ID" value="NC_031076.1"/>
</dbReference>
<dbReference type="Gene3D" id="3.30.2400.10">
    <property type="entry name" value="Major capsid protein gp5"/>
    <property type="match status" value="1"/>
</dbReference>
<dbReference type="KEGG" id="vg:29066252"/>
<keyword evidence="5" id="KW-1185">Reference proteome</keyword>
<dbReference type="Proteomes" id="UP000204227">
    <property type="component" value="Segment"/>
</dbReference>
<evidence type="ECO:0000256" key="1">
    <source>
        <dbReference type="ARBA" id="ARBA00004328"/>
    </source>
</evidence>
<dbReference type="EMBL" id="KU984979">
    <property type="protein sequence ID" value="ANH49871.1"/>
    <property type="molecule type" value="Genomic_DNA"/>
</dbReference>
<dbReference type="InterPro" id="IPR054612">
    <property type="entry name" value="Phage_capsid-like_C"/>
</dbReference>
<organism evidence="4 5">
    <name type="scientific">Propionibacterium phage PFR1</name>
    <dbReference type="NCBI Taxonomy" id="1838137"/>
    <lineage>
        <taxon>Viruses</taxon>
        <taxon>Duplodnaviria</taxon>
        <taxon>Heunggongvirae</taxon>
        <taxon>Uroviricota</taxon>
        <taxon>Caudoviricetes</taxon>
        <taxon>Pulverervirus</taxon>
        <taxon>Pulverervirus PFR1</taxon>
    </lineage>
</organism>
<dbReference type="InterPro" id="IPR024455">
    <property type="entry name" value="Phage_capsid"/>
</dbReference>
<evidence type="ECO:0000313" key="5">
    <source>
        <dbReference type="Proteomes" id="UP000204227"/>
    </source>
</evidence>
<dbReference type="Pfam" id="PF05065">
    <property type="entry name" value="Phage_capsid"/>
    <property type="match status" value="1"/>
</dbReference>
<feature type="domain" description="Phage capsid-like C-terminal" evidence="3">
    <location>
        <begin position="142"/>
        <end position="417"/>
    </location>
</feature>
<reference evidence="4 5" key="1">
    <citation type="submission" date="2016-05" db="EMBL/GenBank/DDBJ databases">
        <title>Dynamic interactions between prophages, induce lysis in Propionibacterium acnes.</title>
        <authorList>
            <person name="Brown T.L."/>
            <person name="Tucci J."/>
            <person name="Dyson Z.A."/>
            <person name="Petrovski S."/>
        </authorList>
    </citation>
    <scope>NUCLEOTIDE SEQUENCE [LARGE SCALE GENOMIC DNA]</scope>
</reference>
<protein>
    <recommendedName>
        <fullName evidence="3">Phage capsid-like C-terminal domain-containing protein</fullName>
    </recommendedName>
</protein>
<accession>A0A173G9B1</accession>
<gene>
    <name evidence="4" type="ORF">PFR1_5</name>
</gene>
<comment type="subcellular location">
    <subcellularLocation>
        <location evidence="1">Virion</location>
    </subcellularLocation>
</comment>
<evidence type="ECO:0000313" key="4">
    <source>
        <dbReference type="EMBL" id="ANH49871.1"/>
    </source>
</evidence>
<sequence>MSVVSAKAGIRRAALKAQELVSDETKTVAERQEALDDVDTEIKGFRAELDLHDKLNAIHGLADLPGEEDGNEKAATVATKRPRTIAGMVTASDAYKSARQASGANQHFVKSLELQGVSVKSAATLDEGVAPAQAGSSGITGAPITPELLPGIVPKLFQPLYIESLLASGTIGSNSLSYVVESSFDDNTAVTPEKGRKPQVGLGLARVNDPVVKIANLAKVTDEMFEDFDAIQSYLQGRMVFGIQRATESELLNGDGTGSHMTGLLHRSGLTVTPAVTSAKATDIADGVFAGVTKIRSVAFGEPDAIVMNPTDWQVIRLGKDSNGQYFAGGPFTGAYGNAGPANVYNLWGFPVIVTTAVAAGTALVGAFQQGAQVFTRSGITVEMTNSNEDDFANDLISLRAEVRKGLAVYRPAWFTAISLGAASSVGK</sequence>
<dbReference type="Gene3D" id="3.30.2320.10">
    <property type="entry name" value="hypothetical protein PF0899 domain"/>
    <property type="match status" value="1"/>
</dbReference>
<dbReference type="SUPFAM" id="SSF56563">
    <property type="entry name" value="Major capsid protein gp5"/>
    <property type="match status" value="1"/>
</dbReference>
<dbReference type="GO" id="GO:0044423">
    <property type="term" value="C:virion component"/>
    <property type="evidence" value="ECO:0007669"/>
    <property type="project" value="UniProtKB-KW"/>
</dbReference>
<evidence type="ECO:0000256" key="2">
    <source>
        <dbReference type="ARBA" id="ARBA00022844"/>
    </source>
</evidence>
<keyword evidence="2" id="KW-0946">Virion</keyword>
<evidence type="ECO:0000259" key="3">
    <source>
        <dbReference type="Pfam" id="PF05065"/>
    </source>
</evidence>
<dbReference type="GeneID" id="29066252"/>
<proteinExistence type="predicted"/>
<dbReference type="NCBIfam" id="TIGR01554">
    <property type="entry name" value="major_cap_HK97"/>
    <property type="match status" value="1"/>
</dbReference>